<accession>A0A8H8RQ59</accession>
<evidence type="ECO:0000259" key="6">
    <source>
        <dbReference type="Pfam" id="PF10433"/>
    </source>
</evidence>
<dbReference type="Gene3D" id="1.10.150.910">
    <property type="match status" value="1"/>
</dbReference>
<comment type="similarity">
    <text evidence="2">Belongs to the DDB1 family.</text>
</comment>
<organism evidence="8 9">
    <name type="scientific">Lachnellula subtilissima</name>
    <dbReference type="NCBI Taxonomy" id="602034"/>
    <lineage>
        <taxon>Eukaryota</taxon>
        <taxon>Fungi</taxon>
        <taxon>Dikarya</taxon>
        <taxon>Ascomycota</taxon>
        <taxon>Pezizomycotina</taxon>
        <taxon>Leotiomycetes</taxon>
        <taxon>Helotiales</taxon>
        <taxon>Lachnaceae</taxon>
        <taxon>Lachnellula</taxon>
    </lineage>
</organism>
<evidence type="ECO:0000256" key="4">
    <source>
        <dbReference type="ARBA" id="ARBA00023242"/>
    </source>
</evidence>
<evidence type="ECO:0000256" key="3">
    <source>
        <dbReference type="ARBA" id="ARBA00014577"/>
    </source>
</evidence>
<dbReference type="InterPro" id="IPR004871">
    <property type="entry name" value="RSE1/DDB1/CPSF1_C"/>
</dbReference>
<gene>
    <name evidence="8" type="primary">DBB1</name>
    <name evidence="8" type="ORF">LSUB1_G002826</name>
</gene>
<dbReference type="InterPro" id="IPR050358">
    <property type="entry name" value="RSE1/DDB1/CFT1"/>
</dbReference>
<dbReference type="Pfam" id="PF23726">
    <property type="entry name" value="Beta-prop_RSE1_2nd"/>
    <property type="match status" value="1"/>
</dbReference>
<dbReference type="PANTHER" id="PTHR10644">
    <property type="entry name" value="DNA REPAIR/RNA PROCESSING CPSF FAMILY"/>
    <property type="match status" value="1"/>
</dbReference>
<dbReference type="FunFam" id="2.130.10.10:FF:000629">
    <property type="entry name" value="UV-damaged DNA binding protein"/>
    <property type="match status" value="1"/>
</dbReference>
<dbReference type="InterPro" id="IPR018846">
    <property type="entry name" value="Beta-prop_RSE1/DDB1/CPSF1_1st"/>
</dbReference>
<dbReference type="SUPFAM" id="SSF50998">
    <property type="entry name" value="Quinoprotein alcohol dehydrogenase-like"/>
    <property type="match status" value="1"/>
</dbReference>
<dbReference type="GO" id="GO:0005634">
    <property type="term" value="C:nucleus"/>
    <property type="evidence" value="ECO:0007669"/>
    <property type="project" value="UniProtKB-SubCell"/>
</dbReference>
<dbReference type="InterPro" id="IPR036322">
    <property type="entry name" value="WD40_repeat_dom_sf"/>
</dbReference>
<evidence type="ECO:0000313" key="8">
    <source>
        <dbReference type="EMBL" id="TVY39129.1"/>
    </source>
</evidence>
<dbReference type="InterPro" id="IPR015943">
    <property type="entry name" value="WD40/YVTN_repeat-like_dom_sf"/>
</dbReference>
<dbReference type="Gene3D" id="2.130.10.10">
    <property type="entry name" value="YVTN repeat-like/Quinoprotein amine dehydrogenase"/>
    <property type="match status" value="3"/>
</dbReference>
<evidence type="ECO:0000313" key="9">
    <source>
        <dbReference type="Proteomes" id="UP000462212"/>
    </source>
</evidence>
<dbReference type="Pfam" id="PF10433">
    <property type="entry name" value="Beta-prop_RSE1_1st"/>
    <property type="match status" value="1"/>
</dbReference>
<dbReference type="Proteomes" id="UP000462212">
    <property type="component" value="Unassembled WGS sequence"/>
</dbReference>
<feature type="domain" description="RSE1/DDB1/CPSF1 C-terminal" evidence="5">
    <location>
        <begin position="838"/>
        <end position="1166"/>
    </location>
</feature>
<protein>
    <recommendedName>
        <fullName evidence="3">DNA damage-binding protein 1</fullName>
    </recommendedName>
</protein>
<comment type="subcellular location">
    <subcellularLocation>
        <location evidence="1">Nucleus</location>
    </subcellularLocation>
</comment>
<proteinExistence type="inferred from homology"/>
<comment type="caution">
    <text evidence="8">The sequence shown here is derived from an EMBL/GenBank/DDBJ whole genome shotgun (WGS) entry which is preliminary data.</text>
</comment>
<reference evidence="8 9" key="1">
    <citation type="submission" date="2018-05" db="EMBL/GenBank/DDBJ databases">
        <title>Genome sequencing and assembly of the regulated plant pathogen Lachnellula willkommii and related sister species for the development of diagnostic species identification markers.</title>
        <authorList>
            <person name="Giroux E."/>
            <person name="Bilodeau G."/>
        </authorList>
    </citation>
    <scope>NUCLEOTIDE SEQUENCE [LARGE SCALE GENOMIC DNA]</scope>
    <source>
        <strain evidence="8 9">CBS 197.66</strain>
    </source>
</reference>
<sequence length="1197" mass="132108">MSGDTSLKSECDNDYRRGSSESLLYISRPSASQPNSNIWVSSAQLGGLKMAYLAPIHRPSSVRHAIKLNLLDPKEECLVLAKANRVEIWTPGPEGLVMLHSKAIYGRVSMFAKIRPQGSDVDHLFIGTIRFQYFTVCWNPTTREFDTVHSFVDLTERQMKDSQSRDLCNVDPTGRYLTIELFAGVMNLIKVKQPRKGFRKADNYLDKPEQVRITELRVRASTFLYTESDRPKIAFLFQEPKGEVKLATYRLVDDKGAFISFEPQKDRENYVRDLDIGASHLIPVPKGEEDHKRYIVRNATSVKAQLGGVIVVGETKMTYLDDESKAVIHHSLKEASIFVAWEKIDDLHFLLADDYGTLHLLTLIVDGAVVLGMDVVNLGKTTKASVMVYMGGGILYIGSHAGDSQVIRLGDLDGNGISLEILQTLPNIAPVLDFAVMDMGSREGETQMNEYSSGQARIVTGSGAHEQGSLRSVRSGVGLEDIGILADIDEVRGMFNLRSSKQSQADDTLIVSFPTETRVFTFDSQGEIEEVESFRGLALDRHTLLAINLPGEMFLQVTPDSVTTLGQGRQAQWNPPNGQSITNASANEGHVLLSVNGLTLVSLDLQQGLKEVAAQNLSNGDQVACVHVPCDILGFGIVGLWKSGSISILNLATLEVVHSEDLRRTNTTSIPRDIVMTQILPKAVSGPHLFVAMEDGIVLTFNVAKETFHLSGRKSVVLGTQQAHFQVLPREDNLFNIFATCEHPSLIYGAEGRIVYSAVTAESAVCVCSFDSEAYPGSIIVATAENIKLSQIDTERRTHVRTLHMGRNVRRIAYSKTERAFGIGCIERKLVRGVETIASSFSLVEEVNFGELGEPFWLDGEHGQELVECVTRAELPIAYGSHIPVERFIVGTSYAEEDRLGDTNERGRILIFGIDSSRTPYLVAAHTLKASCRCVRILGGKIVAALVKTVVVYDYKETTESSATLTKLATYRTSTCPIDLAVTGNIIAVGDLMKSVSLLEYIPGLDGVDAKLTEIARHHQASWTTSVVHLEDQSYLQSDAEGNLMVLAHNPGGVTLEDRKRLEVTSEINLGEMVNRIQRVNVEPTPNAIVVPKAFLATTEGSIHLISLIAPSSQDLLMRLQTRMSELITTLGDIDFNLYRSFRSAVRETAEPFRFVDGELIERFLDVDEEMQARICEGLGPSVEDVRNLVEELKRVH</sequence>
<dbReference type="InterPro" id="IPR011047">
    <property type="entry name" value="Quinoprotein_ADH-like_sf"/>
</dbReference>
<dbReference type="SUPFAM" id="SSF50978">
    <property type="entry name" value="WD40 repeat-like"/>
    <property type="match status" value="1"/>
</dbReference>
<feature type="domain" description="RSE1/DDB1/CPSF1 first beta-propeller" evidence="6">
    <location>
        <begin position="61"/>
        <end position="425"/>
    </location>
</feature>
<evidence type="ECO:0000259" key="7">
    <source>
        <dbReference type="Pfam" id="PF23726"/>
    </source>
</evidence>
<feature type="domain" description="RSE1/DDB1/CPSF1 second beta-propeller" evidence="7">
    <location>
        <begin position="487"/>
        <end position="792"/>
    </location>
</feature>
<keyword evidence="9" id="KW-1185">Reference proteome</keyword>
<dbReference type="Pfam" id="PF03178">
    <property type="entry name" value="CPSF_A"/>
    <property type="match status" value="1"/>
</dbReference>
<dbReference type="InterPro" id="IPR058543">
    <property type="entry name" value="Beta-prop_RSE1/DDB1/CPSF1_2nd"/>
</dbReference>
<evidence type="ECO:0000256" key="1">
    <source>
        <dbReference type="ARBA" id="ARBA00004123"/>
    </source>
</evidence>
<dbReference type="AlphaFoldDB" id="A0A8H8RQ59"/>
<name>A0A8H8RQ59_9HELO</name>
<dbReference type="OrthoDB" id="433457at2759"/>
<evidence type="ECO:0000259" key="5">
    <source>
        <dbReference type="Pfam" id="PF03178"/>
    </source>
</evidence>
<keyword evidence="4" id="KW-0539">Nucleus</keyword>
<dbReference type="EMBL" id="QGMJ01000244">
    <property type="protein sequence ID" value="TVY39129.1"/>
    <property type="molecule type" value="Genomic_DNA"/>
</dbReference>
<evidence type="ECO:0000256" key="2">
    <source>
        <dbReference type="ARBA" id="ARBA00007453"/>
    </source>
</evidence>
<dbReference type="GO" id="GO:0003676">
    <property type="term" value="F:nucleic acid binding"/>
    <property type="evidence" value="ECO:0007669"/>
    <property type="project" value="InterPro"/>
</dbReference>